<evidence type="ECO:0000313" key="4">
    <source>
        <dbReference type="Proteomes" id="UP001320766"/>
    </source>
</evidence>
<dbReference type="EMBL" id="JAMZEC010000001">
    <property type="protein sequence ID" value="MCP2352501.1"/>
    <property type="molecule type" value="Genomic_DNA"/>
</dbReference>
<dbReference type="PANTHER" id="PTHR40758">
    <property type="entry name" value="CONSERVED PROTEIN"/>
    <property type="match status" value="1"/>
</dbReference>
<gene>
    <name evidence="3" type="ORF">HD595_008623</name>
</gene>
<proteinExistence type="predicted"/>
<dbReference type="SUPFAM" id="SSF109854">
    <property type="entry name" value="DinB/YfiT-like putative metalloenzymes"/>
    <property type="match status" value="1"/>
</dbReference>
<dbReference type="PANTHER" id="PTHR40758:SF1">
    <property type="entry name" value="CONSERVED PROTEIN"/>
    <property type="match status" value="1"/>
</dbReference>
<reference evidence="3 4" key="1">
    <citation type="submission" date="2022-06" db="EMBL/GenBank/DDBJ databases">
        <title>Sequencing the genomes of 1000 actinobacteria strains.</title>
        <authorList>
            <person name="Klenk H.-P."/>
        </authorList>
    </citation>
    <scope>NUCLEOTIDE SEQUENCE [LARGE SCALE GENOMIC DNA]</scope>
    <source>
        <strain evidence="3 4">DSM 44170</strain>
    </source>
</reference>
<dbReference type="Pfam" id="PF11716">
    <property type="entry name" value="MDMPI_N"/>
    <property type="match status" value="1"/>
</dbReference>
<dbReference type="InterPro" id="IPR024344">
    <property type="entry name" value="MDMPI_metal-binding"/>
</dbReference>
<dbReference type="InterPro" id="IPR017517">
    <property type="entry name" value="Maleyloyr_isom"/>
</dbReference>
<feature type="domain" description="Mycothiol-dependent maleylpyruvate isomerase metal-binding" evidence="2">
    <location>
        <begin position="7"/>
        <end position="148"/>
    </location>
</feature>
<evidence type="ECO:0000259" key="2">
    <source>
        <dbReference type="Pfam" id="PF11716"/>
    </source>
</evidence>
<dbReference type="Proteomes" id="UP001320766">
    <property type="component" value="Unassembled WGS sequence"/>
</dbReference>
<accession>A0ABT1KEQ6</accession>
<evidence type="ECO:0000313" key="3">
    <source>
        <dbReference type="EMBL" id="MCP2352501.1"/>
    </source>
</evidence>
<feature type="region of interest" description="Disordered" evidence="1">
    <location>
        <begin position="214"/>
        <end position="247"/>
    </location>
</feature>
<name>A0ABT1KEQ6_9ACTN</name>
<comment type="caution">
    <text evidence="3">The sequence shown here is derived from an EMBL/GenBank/DDBJ whole genome shotgun (WGS) entry which is preliminary data.</text>
</comment>
<evidence type="ECO:0000256" key="1">
    <source>
        <dbReference type="SAM" id="MobiDB-lite"/>
    </source>
</evidence>
<feature type="compositionally biased region" description="Low complexity" evidence="1">
    <location>
        <begin position="237"/>
        <end position="247"/>
    </location>
</feature>
<keyword evidence="4" id="KW-1185">Reference proteome</keyword>
<protein>
    <submittedName>
        <fullName evidence="3">Uncharacterized protein (TIGR03083 family)</fullName>
    </submittedName>
</protein>
<organism evidence="3 4">
    <name type="scientific">Nonomuraea roseoviolacea subsp. carminata</name>
    <dbReference type="NCBI Taxonomy" id="160689"/>
    <lineage>
        <taxon>Bacteria</taxon>
        <taxon>Bacillati</taxon>
        <taxon>Actinomycetota</taxon>
        <taxon>Actinomycetes</taxon>
        <taxon>Streptosporangiales</taxon>
        <taxon>Streptosporangiaceae</taxon>
        <taxon>Nonomuraea</taxon>
    </lineage>
</organism>
<dbReference type="InterPro" id="IPR034660">
    <property type="entry name" value="DinB/YfiT-like"/>
</dbReference>
<sequence length="314" mass="33297">MDHVAHFHREITAFRNATSRAAVMDGAPLVPSCPGWSVADLIVHLGGVHRGLTRIIEDGLSGLPDTSDLSFLRLPADLTGWPRPENAPNRGPIPRGLGEWFAEGAALLEERFRAHDPATPAWTWSAERSVGFWTRMQAIEAAVHRWDAESALGAAGPMDPELAADAVTQTFQVMAPARRGWTQAPPGLGERYRFRQGDGPGVWTVRFDADAIHLSASPPGADAGPTADSPATDGPVTDGLATDGLATDGAAADGAAADGLAADGPADAGPADVEVTGTASDLMLYLWRRIPEDRLEVRGDPRLLDRYFVLVPPV</sequence>
<dbReference type="Gene3D" id="1.20.120.450">
    <property type="entry name" value="dinb family like domain"/>
    <property type="match status" value="1"/>
</dbReference>
<dbReference type="RefSeq" id="WP_253779989.1">
    <property type="nucleotide sequence ID" value="NZ_BAAAVE010000033.1"/>
</dbReference>
<dbReference type="NCBIfam" id="TIGR03083">
    <property type="entry name" value="maleylpyruvate isomerase family mycothiol-dependent enzyme"/>
    <property type="match status" value="1"/>
</dbReference>